<protein>
    <submittedName>
        <fullName evidence="2">Alkene reductase</fullName>
    </submittedName>
</protein>
<dbReference type="Pfam" id="PF00724">
    <property type="entry name" value="Oxidored_FMN"/>
    <property type="match status" value="1"/>
</dbReference>
<dbReference type="EMBL" id="JAYXHS010000002">
    <property type="protein sequence ID" value="MEC5386581.1"/>
    <property type="molecule type" value="Genomic_DNA"/>
</dbReference>
<evidence type="ECO:0000313" key="2">
    <source>
        <dbReference type="EMBL" id="MEC5386581.1"/>
    </source>
</evidence>
<gene>
    <name evidence="2" type="ORF">VVD49_12665</name>
</gene>
<dbReference type="SUPFAM" id="SSF51395">
    <property type="entry name" value="FMN-linked oxidoreductases"/>
    <property type="match status" value="1"/>
</dbReference>
<organism evidence="2 3">
    <name type="scientific">Uliginosibacterium silvisoli</name>
    <dbReference type="NCBI Taxonomy" id="3114758"/>
    <lineage>
        <taxon>Bacteria</taxon>
        <taxon>Pseudomonadati</taxon>
        <taxon>Pseudomonadota</taxon>
        <taxon>Betaproteobacteria</taxon>
        <taxon>Rhodocyclales</taxon>
        <taxon>Zoogloeaceae</taxon>
        <taxon>Uliginosibacterium</taxon>
    </lineage>
</organism>
<dbReference type="PANTHER" id="PTHR22893">
    <property type="entry name" value="NADH OXIDOREDUCTASE-RELATED"/>
    <property type="match status" value="1"/>
</dbReference>
<dbReference type="RefSeq" id="WP_327599541.1">
    <property type="nucleotide sequence ID" value="NZ_JAYXHS010000002.1"/>
</dbReference>
<dbReference type="Gene3D" id="3.20.20.70">
    <property type="entry name" value="Aldolase class I"/>
    <property type="match status" value="1"/>
</dbReference>
<feature type="domain" description="NADH:flavin oxidoreductase/NADH oxidase N-terminal" evidence="1">
    <location>
        <begin position="3"/>
        <end position="328"/>
    </location>
</feature>
<dbReference type="InterPro" id="IPR045247">
    <property type="entry name" value="Oye-like"/>
</dbReference>
<dbReference type="InterPro" id="IPR013785">
    <property type="entry name" value="Aldolase_TIM"/>
</dbReference>
<dbReference type="PANTHER" id="PTHR22893:SF98">
    <property type="entry name" value="OXIDOREDUCTASE"/>
    <property type="match status" value="1"/>
</dbReference>
<dbReference type="Proteomes" id="UP001331561">
    <property type="component" value="Unassembled WGS sequence"/>
</dbReference>
<keyword evidence="3" id="KW-1185">Reference proteome</keyword>
<reference evidence="2 3" key="1">
    <citation type="submission" date="2024-01" db="EMBL/GenBank/DDBJ databases">
        <title>Uliginosibacterium soil sp. nov.</title>
        <authorList>
            <person name="Lv Y."/>
        </authorList>
    </citation>
    <scope>NUCLEOTIDE SEQUENCE [LARGE SCALE GENOMIC DNA]</scope>
    <source>
        <strain evidence="2 3">H3</strain>
    </source>
</reference>
<evidence type="ECO:0000313" key="3">
    <source>
        <dbReference type="Proteomes" id="UP001331561"/>
    </source>
</evidence>
<comment type="caution">
    <text evidence="2">The sequence shown here is derived from an EMBL/GenBank/DDBJ whole genome shotgun (WGS) entry which is preliminary data.</text>
</comment>
<sequence length="358" mass="38705">MSKLFDPIQVGDLTWPNRVVMAPLTRCRADEGRVPNALMAEYYAQRASAGLILSEATSVTPMGVGYPDTPGIWSDAQVEGWKLVTKAVHAAGGRIFLQLWHVGRISDPEHLGGELPVAPSAIAAQGHVSLLRPMRDYVVPRALETSELPAIVEAYRKGAENAKLAGFDGVEIHGANGYLLDQFLQDSTNQRTDNYGGSIENRARLMLEVTDAVVGVWGAGRVGMHLAPRGDSHTMGDSNLLATFSYVACELGRRKIAFICARESQDDPRIGPALKDAFGGVYIANQGLSRDKAEALLSHGEADAVAWGKDFIANPDLPARFLQGAPLNPQRAESFYGYGQSDRRVGYVDYPSLQLAEA</sequence>
<evidence type="ECO:0000259" key="1">
    <source>
        <dbReference type="Pfam" id="PF00724"/>
    </source>
</evidence>
<dbReference type="CDD" id="cd02933">
    <property type="entry name" value="OYE_like_FMN"/>
    <property type="match status" value="1"/>
</dbReference>
<accession>A0ABU6K4H3</accession>
<name>A0ABU6K4H3_9RHOO</name>
<dbReference type="InterPro" id="IPR001155">
    <property type="entry name" value="OxRdtase_FMN_N"/>
</dbReference>
<proteinExistence type="predicted"/>